<name>A0DCF0_PARTE</name>
<gene>
    <name evidence="1" type="ORF">GSPATT00015595001</name>
</gene>
<dbReference type="RefSeq" id="XP_001448114.1">
    <property type="nucleotide sequence ID" value="XM_001448077.1"/>
</dbReference>
<dbReference type="KEGG" id="ptm:GSPATT00015595001"/>
<dbReference type="OMA" id="LHYDIKQ"/>
<sequence>MNLNRIPLAPLTPIQVQQLARLPRAQKNQNCLTCIPTNPNSLGQSKYTSTNYQIKIYKKIVLELLNSIQNSPFLEFMFGLQVEFKSSYQFLISPTESLINYLNLHYDIKQLYRIYDNIYKQNATKIKIYINISEIDLILQLLRSIVKQMPHISRIREVLKNQQVKDIVSIKKTQIEDPKLNQIITLIQYIFNSQLTKLNSQIIFKKEQQENIVKDQSFYHIQNNVQSIMISLFLQYCLQRKILLPEIIYSITFITNSKNLTVGPSFVNDIPDSNAFDEFKQKINYRRYQRSFNLQGLIEYEDYLIQQFKISYPMKNIETDLVQTIILVQENQLQIVDRLRRIFQSQRSKIMIDNLGSNPLNQIGMSISNIILELQNTVKQSETSQQIKRMSKNLSLKIKKL</sequence>
<protein>
    <recommendedName>
        <fullName evidence="3">VPS9 domain-containing protein</fullName>
    </recommendedName>
</protein>
<dbReference type="Proteomes" id="UP000000600">
    <property type="component" value="Unassembled WGS sequence"/>
</dbReference>
<dbReference type="OrthoDB" id="297397at2759"/>
<dbReference type="HOGENOM" id="CLU_687861_0_0_1"/>
<evidence type="ECO:0008006" key="3">
    <source>
        <dbReference type="Google" id="ProtNLM"/>
    </source>
</evidence>
<dbReference type="GeneID" id="5033899"/>
<dbReference type="EMBL" id="CT868374">
    <property type="protein sequence ID" value="CAK80717.1"/>
    <property type="molecule type" value="Genomic_DNA"/>
</dbReference>
<dbReference type="AlphaFoldDB" id="A0DCF0"/>
<dbReference type="InParanoid" id="A0DCF0"/>
<evidence type="ECO:0000313" key="1">
    <source>
        <dbReference type="EMBL" id="CAK80717.1"/>
    </source>
</evidence>
<accession>A0DCF0</accession>
<proteinExistence type="predicted"/>
<reference evidence="1 2" key="1">
    <citation type="journal article" date="2006" name="Nature">
        <title>Global trends of whole-genome duplications revealed by the ciliate Paramecium tetraurelia.</title>
        <authorList>
            <consortium name="Genoscope"/>
            <person name="Aury J.-M."/>
            <person name="Jaillon O."/>
            <person name="Duret L."/>
            <person name="Noel B."/>
            <person name="Jubin C."/>
            <person name="Porcel B.M."/>
            <person name="Segurens B."/>
            <person name="Daubin V."/>
            <person name="Anthouard V."/>
            <person name="Aiach N."/>
            <person name="Arnaiz O."/>
            <person name="Billaut A."/>
            <person name="Beisson J."/>
            <person name="Blanc I."/>
            <person name="Bouhouche K."/>
            <person name="Camara F."/>
            <person name="Duharcourt S."/>
            <person name="Guigo R."/>
            <person name="Gogendeau D."/>
            <person name="Katinka M."/>
            <person name="Keller A.-M."/>
            <person name="Kissmehl R."/>
            <person name="Klotz C."/>
            <person name="Koll F."/>
            <person name="Le Moue A."/>
            <person name="Lepere C."/>
            <person name="Malinsky S."/>
            <person name="Nowacki M."/>
            <person name="Nowak J.K."/>
            <person name="Plattner H."/>
            <person name="Poulain J."/>
            <person name="Ruiz F."/>
            <person name="Serrano V."/>
            <person name="Zagulski M."/>
            <person name="Dessen P."/>
            <person name="Betermier M."/>
            <person name="Weissenbach J."/>
            <person name="Scarpelli C."/>
            <person name="Schachter V."/>
            <person name="Sperling L."/>
            <person name="Meyer E."/>
            <person name="Cohen J."/>
            <person name="Wincker P."/>
        </authorList>
    </citation>
    <scope>NUCLEOTIDE SEQUENCE [LARGE SCALE GENOMIC DNA]</scope>
    <source>
        <strain evidence="1 2">Stock d4-2</strain>
    </source>
</reference>
<evidence type="ECO:0000313" key="2">
    <source>
        <dbReference type="Proteomes" id="UP000000600"/>
    </source>
</evidence>
<keyword evidence="2" id="KW-1185">Reference proteome</keyword>
<organism evidence="1 2">
    <name type="scientific">Paramecium tetraurelia</name>
    <dbReference type="NCBI Taxonomy" id="5888"/>
    <lineage>
        <taxon>Eukaryota</taxon>
        <taxon>Sar</taxon>
        <taxon>Alveolata</taxon>
        <taxon>Ciliophora</taxon>
        <taxon>Intramacronucleata</taxon>
        <taxon>Oligohymenophorea</taxon>
        <taxon>Peniculida</taxon>
        <taxon>Parameciidae</taxon>
        <taxon>Paramecium</taxon>
    </lineage>
</organism>